<dbReference type="Gene3D" id="3.40.50.150">
    <property type="entry name" value="Vaccinia Virus protein VP39"/>
    <property type="match status" value="1"/>
</dbReference>
<dbReference type="EMBL" id="FAXC01000353">
    <property type="protein sequence ID" value="CUV10094.1"/>
    <property type="molecule type" value="Genomic_DNA"/>
</dbReference>
<name>A0A160VKU7_9ZZZZ</name>
<dbReference type="InterPro" id="IPR004398">
    <property type="entry name" value="RNA_MeTrfase_RsmD"/>
</dbReference>
<dbReference type="AlphaFoldDB" id="A0A160VKU7"/>
<proteinExistence type="predicted"/>
<dbReference type="InterPro" id="IPR029063">
    <property type="entry name" value="SAM-dependent_MTases_sf"/>
</dbReference>
<dbReference type="SUPFAM" id="SSF53335">
    <property type="entry name" value="S-adenosyl-L-methionine-dependent methyltransferases"/>
    <property type="match status" value="1"/>
</dbReference>
<organism evidence="3">
    <name type="scientific">hydrothermal vent metagenome</name>
    <dbReference type="NCBI Taxonomy" id="652676"/>
    <lineage>
        <taxon>unclassified sequences</taxon>
        <taxon>metagenomes</taxon>
        <taxon>ecological metagenomes</taxon>
    </lineage>
</organism>
<dbReference type="NCBIfam" id="TIGR00095">
    <property type="entry name" value="16S rRNA (guanine(966)-N(2))-methyltransferase RsmD"/>
    <property type="match status" value="1"/>
</dbReference>
<accession>A0A160VKU7</accession>
<protein>
    <submittedName>
        <fullName evidence="3">16S rRNA (Guanine(966)-N(2))-methyltransferase ## SSU rRNA m(2)G966</fullName>
        <ecNumber evidence="3">2.1.1.171</ecNumber>
    </submittedName>
</protein>
<evidence type="ECO:0000256" key="1">
    <source>
        <dbReference type="ARBA" id="ARBA00022603"/>
    </source>
</evidence>
<sequence>MNILAGRFKGKKIRTIAKASYRPTTSRVRKSIFDMLGDLDGCSVLDLFAGSGILGFEAASRGAVAVTFVDDDRRNVQLIHVNSQILQNQVDMKVVRKECLHYLRVRHEYDIIFADPPYGKIDISKLVEKCLTTLLNNGRFVLETSFRESIPAGGRSKRYGDTMITIWTKTV</sequence>
<dbReference type="GO" id="GO:0052913">
    <property type="term" value="F:16S rRNA (guanine(966)-N(2))-methyltransferase activity"/>
    <property type="evidence" value="ECO:0007669"/>
    <property type="project" value="UniProtKB-EC"/>
</dbReference>
<keyword evidence="2 3" id="KW-0808">Transferase</keyword>
<evidence type="ECO:0000256" key="2">
    <source>
        <dbReference type="ARBA" id="ARBA00022679"/>
    </source>
</evidence>
<dbReference type="CDD" id="cd02440">
    <property type="entry name" value="AdoMet_MTases"/>
    <property type="match status" value="1"/>
</dbReference>
<dbReference type="PROSITE" id="PS00092">
    <property type="entry name" value="N6_MTASE"/>
    <property type="match status" value="1"/>
</dbReference>
<dbReference type="PANTHER" id="PTHR43542">
    <property type="entry name" value="METHYLTRANSFERASE"/>
    <property type="match status" value="1"/>
</dbReference>
<dbReference type="GO" id="GO:0003676">
    <property type="term" value="F:nucleic acid binding"/>
    <property type="evidence" value="ECO:0007669"/>
    <property type="project" value="InterPro"/>
</dbReference>
<reference evidence="3" key="1">
    <citation type="submission" date="2015-10" db="EMBL/GenBank/DDBJ databases">
        <authorList>
            <person name="Gilbert D.G."/>
        </authorList>
    </citation>
    <scope>NUCLEOTIDE SEQUENCE</scope>
</reference>
<dbReference type="EC" id="2.1.1.171" evidence="3"/>
<gene>
    <name evidence="3" type="ORF">MGWOODY_Mmi2633</name>
</gene>
<dbReference type="InterPro" id="IPR002052">
    <property type="entry name" value="DNA_methylase_N6_adenine_CS"/>
</dbReference>
<dbReference type="PANTHER" id="PTHR43542:SF1">
    <property type="entry name" value="METHYLTRANSFERASE"/>
    <property type="match status" value="1"/>
</dbReference>
<dbReference type="PIRSF" id="PIRSF004553">
    <property type="entry name" value="CHP00095"/>
    <property type="match status" value="1"/>
</dbReference>
<dbReference type="Pfam" id="PF03602">
    <property type="entry name" value="Cons_hypoth95"/>
    <property type="match status" value="1"/>
</dbReference>
<keyword evidence="1 3" id="KW-0489">Methyltransferase</keyword>
<evidence type="ECO:0000313" key="3">
    <source>
        <dbReference type="EMBL" id="CUV10094.1"/>
    </source>
</evidence>